<organism evidence="2 3">
    <name type="scientific">Lolium multiflorum</name>
    <name type="common">Italian ryegrass</name>
    <name type="synonym">Lolium perenne subsp. multiflorum</name>
    <dbReference type="NCBI Taxonomy" id="4521"/>
    <lineage>
        <taxon>Eukaryota</taxon>
        <taxon>Viridiplantae</taxon>
        <taxon>Streptophyta</taxon>
        <taxon>Embryophyta</taxon>
        <taxon>Tracheophyta</taxon>
        <taxon>Spermatophyta</taxon>
        <taxon>Magnoliopsida</taxon>
        <taxon>Liliopsida</taxon>
        <taxon>Poales</taxon>
        <taxon>Poaceae</taxon>
        <taxon>BOP clade</taxon>
        <taxon>Pooideae</taxon>
        <taxon>Poodae</taxon>
        <taxon>Poeae</taxon>
        <taxon>Poeae Chloroplast Group 2 (Poeae type)</taxon>
        <taxon>Loliodinae</taxon>
        <taxon>Loliinae</taxon>
        <taxon>Lolium</taxon>
    </lineage>
</organism>
<feature type="compositionally biased region" description="Basic and acidic residues" evidence="1">
    <location>
        <begin position="26"/>
        <end position="43"/>
    </location>
</feature>
<sequence>MSHKSRTSSRNSQGGPIIRSASSTDAELRELRAQQRAERDARSVGRRLQQHQADTAASIGAVQNQMETMAQLQTQMATMMAHMQASLDRLAPDEGSYFATKLPETERDTKWGDEARHHRAARPRGARLWCGPLVGPLTLPFRLLIASVENHDAKNHDTENLAEPPPPIPSRGFGDLLRLPERGFISGGLYTAMVASGVMSE</sequence>
<evidence type="ECO:0000313" key="3">
    <source>
        <dbReference type="Proteomes" id="UP001231189"/>
    </source>
</evidence>
<evidence type="ECO:0000313" key="2">
    <source>
        <dbReference type="EMBL" id="KAK1603490.1"/>
    </source>
</evidence>
<protein>
    <submittedName>
        <fullName evidence="2">Uncharacterized protein</fullName>
    </submittedName>
</protein>
<gene>
    <name evidence="2" type="ORF">QYE76_008173</name>
</gene>
<feature type="region of interest" description="Disordered" evidence="1">
    <location>
        <begin position="1"/>
        <end position="52"/>
    </location>
</feature>
<dbReference type="EMBL" id="JAUUTY010000031">
    <property type="protein sequence ID" value="KAK1603490.1"/>
    <property type="molecule type" value="Genomic_DNA"/>
</dbReference>
<evidence type="ECO:0000256" key="1">
    <source>
        <dbReference type="SAM" id="MobiDB-lite"/>
    </source>
</evidence>
<dbReference type="Proteomes" id="UP001231189">
    <property type="component" value="Unassembled WGS sequence"/>
</dbReference>
<feature type="compositionally biased region" description="Polar residues" evidence="1">
    <location>
        <begin position="8"/>
        <end position="25"/>
    </location>
</feature>
<name>A0AAD8QJI6_LOLMU</name>
<keyword evidence="3" id="KW-1185">Reference proteome</keyword>
<dbReference type="AlphaFoldDB" id="A0AAD8QJI6"/>
<comment type="caution">
    <text evidence="2">The sequence shown here is derived from an EMBL/GenBank/DDBJ whole genome shotgun (WGS) entry which is preliminary data.</text>
</comment>
<reference evidence="2" key="1">
    <citation type="submission" date="2023-07" db="EMBL/GenBank/DDBJ databases">
        <title>A chromosome-level genome assembly of Lolium multiflorum.</title>
        <authorList>
            <person name="Chen Y."/>
            <person name="Copetti D."/>
            <person name="Kolliker R."/>
            <person name="Studer B."/>
        </authorList>
    </citation>
    <scope>NUCLEOTIDE SEQUENCE</scope>
    <source>
        <strain evidence="2">02402/16</strain>
        <tissue evidence="2">Leaf</tissue>
    </source>
</reference>
<proteinExistence type="predicted"/>
<accession>A0AAD8QJI6</accession>